<dbReference type="GO" id="GO:0016758">
    <property type="term" value="F:hexosyltransferase activity"/>
    <property type="evidence" value="ECO:0007669"/>
    <property type="project" value="TreeGrafter"/>
</dbReference>
<protein>
    <submittedName>
        <fullName evidence="3">Glycosyltransferase involved in cell wall biosynthesis</fullName>
    </submittedName>
</protein>
<dbReference type="RefSeq" id="WP_184699743.1">
    <property type="nucleotide sequence ID" value="NZ_BAABEG010000001.1"/>
</dbReference>
<dbReference type="InterPro" id="IPR001296">
    <property type="entry name" value="Glyco_trans_1"/>
</dbReference>
<dbReference type="Proteomes" id="UP000536262">
    <property type="component" value="Unassembled WGS sequence"/>
</dbReference>
<organism evidence="3 4">
    <name type="scientific">Aminobacter aganoensis</name>
    <dbReference type="NCBI Taxonomy" id="83264"/>
    <lineage>
        <taxon>Bacteria</taxon>
        <taxon>Pseudomonadati</taxon>
        <taxon>Pseudomonadota</taxon>
        <taxon>Alphaproteobacteria</taxon>
        <taxon>Hyphomicrobiales</taxon>
        <taxon>Phyllobacteriaceae</taxon>
        <taxon>Aminobacter</taxon>
    </lineage>
</organism>
<dbReference type="CDD" id="cd03801">
    <property type="entry name" value="GT4_PimA-like"/>
    <property type="match status" value="1"/>
</dbReference>
<dbReference type="Pfam" id="PF13439">
    <property type="entry name" value="Glyco_transf_4"/>
    <property type="match status" value="1"/>
</dbReference>
<reference evidence="3 4" key="1">
    <citation type="submission" date="2020-08" db="EMBL/GenBank/DDBJ databases">
        <title>Genomic Encyclopedia of Type Strains, Phase IV (KMG-IV): sequencing the most valuable type-strain genomes for metagenomic binning, comparative biology and taxonomic classification.</title>
        <authorList>
            <person name="Goeker M."/>
        </authorList>
    </citation>
    <scope>NUCLEOTIDE SEQUENCE [LARGE SCALE GENOMIC DNA]</scope>
    <source>
        <strain evidence="3 4">DSM 7051</strain>
    </source>
</reference>
<sequence length="366" mass="39784">MRITHLVTHAGLNGVATSSKTLIQAQLDAGHDVMLVHSQNSWIERQKFDGPLEKMGSGFATAPAELRRVGYAARDWGVDVVHTHGSRGNKFGLVFRCAAGTPIVMTAHTRQFQLPWLFAHAVIAPSQQTADYYLSHWLVRRRNMHLVRHMFDVGTVEAATPASQSAARAKLGLKPSSFVIGSVGEIDARKNQIDMVRMLKGLVGRGIDAELLLVGSTRHIAGDAEWSAATADPQIQGRLHMSGERQDATRLLHAIDVYLCTSKMEEGPIATLEAMASALPVLSVDVGYSAALLRNGVNGWVFSHGERERMTETASMLAGDAALRRTVGIAARQTIADHLAPQAIVPEIDTVYRQAIERAGKKPPQK</sequence>
<evidence type="ECO:0000313" key="3">
    <source>
        <dbReference type="EMBL" id="MBB6354948.1"/>
    </source>
</evidence>
<dbReference type="SUPFAM" id="SSF53756">
    <property type="entry name" value="UDP-Glycosyltransferase/glycogen phosphorylase"/>
    <property type="match status" value="1"/>
</dbReference>
<dbReference type="InterPro" id="IPR028098">
    <property type="entry name" value="Glyco_trans_4-like_N"/>
</dbReference>
<keyword evidence="4" id="KW-1185">Reference proteome</keyword>
<dbReference type="InterPro" id="IPR050194">
    <property type="entry name" value="Glycosyltransferase_grp1"/>
</dbReference>
<dbReference type="PANTHER" id="PTHR45947:SF3">
    <property type="entry name" value="SULFOQUINOVOSYL TRANSFERASE SQD2"/>
    <property type="match status" value="1"/>
</dbReference>
<feature type="domain" description="Glycosyltransferase subfamily 4-like N-terminal" evidence="2">
    <location>
        <begin position="13"/>
        <end position="152"/>
    </location>
</feature>
<proteinExistence type="predicted"/>
<dbReference type="Gene3D" id="3.40.50.2000">
    <property type="entry name" value="Glycogen Phosphorylase B"/>
    <property type="match status" value="2"/>
</dbReference>
<gene>
    <name evidence="3" type="ORF">GGR00_002744</name>
</gene>
<evidence type="ECO:0000259" key="2">
    <source>
        <dbReference type="Pfam" id="PF13439"/>
    </source>
</evidence>
<evidence type="ECO:0000259" key="1">
    <source>
        <dbReference type="Pfam" id="PF00534"/>
    </source>
</evidence>
<dbReference type="AlphaFoldDB" id="A0A7X0F890"/>
<dbReference type="EMBL" id="JACHOU010000005">
    <property type="protein sequence ID" value="MBB6354948.1"/>
    <property type="molecule type" value="Genomic_DNA"/>
</dbReference>
<evidence type="ECO:0000313" key="4">
    <source>
        <dbReference type="Proteomes" id="UP000536262"/>
    </source>
</evidence>
<name>A0A7X0F890_9HYPH</name>
<dbReference type="PANTHER" id="PTHR45947">
    <property type="entry name" value="SULFOQUINOVOSYL TRANSFERASE SQD2"/>
    <property type="match status" value="1"/>
</dbReference>
<feature type="domain" description="Glycosyl transferase family 1" evidence="1">
    <location>
        <begin position="166"/>
        <end position="333"/>
    </location>
</feature>
<keyword evidence="3" id="KW-0808">Transferase</keyword>
<dbReference type="Pfam" id="PF00534">
    <property type="entry name" value="Glycos_transf_1"/>
    <property type="match status" value="1"/>
</dbReference>
<accession>A0A7X0F890</accession>
<comment type="caution">
    <text evidence="3">The sequence shown here is derived from an EMBL/GenBank/DDBJ whole genome shotgun (WGS) entry which is preliminary data.</text>
</comment>